<gene>
    <name evidence="4" type="ORF">FH608_027370</name>
</gene>
<dbReference type="RefSeq" id="WP_139633449.1">
    <property type="nucleotide sequence ID" value="NZ_VDLX02000010.1"/>
</dbReference>
<evidence type="ECO:0000256" key="1">
    <source>
        <dbReference type="ARBA" id="ARBA00023015"/>
    </source>
</evidence>
<dbReference type="SUPFAM" id="SSF48008">
    <property type="entry name" value="GntR ligand-binding domain-like"/>
    <property type="match status" value="1"/>
</dbReference>
<evidence type="ECO:0000313" key="4">
    <source>
        <dbReference type="EMBL" id="KAB8192379.1"/>
    </source>
</evidence>
<sequence>MVAKELENRLKGRVPAARRSVLTEDVYERVKSLIMNRDLEPGARVNIYAVARLLDVSQTPVREVLSALESEGLLTKEALRGYSVAPVLSPGQIADLYQLRLLLEPWAAARAAERVTAGAGERMRAELATVPQAPRGTRYEDYHGLSEHDARFHDLIAELSGSEALREALRRTHCHLHLFRLGYEGRDTGDRTLVEHSRVAEAVAAGDQEAASEAMRAHLAAARDRFLEIGP</sequence>
<dbReference type="EMBL" id="VDLX02000010">
    <property type="protein sequence ID" value="KAB8192379.1"/>
    <property type="molecule type" value="Genomic_DNA"/>
</dbReference>
<keyword evidence="5" id="KW-1185">Reference proteome</keyword>
<keyword evidence="1" id="KW-0805">Transcription regulation</keyword>
<dbReference type="Gene3D" id="1.10.10.10">
    <property type="entry name" value="Winged helix-like DNA-binding domain superfamily/Winged helix DNA-binding domain"/>
    <property type="match status" value="1"/>
</dbReference>
<dbReference type="PANTHER" id="PTHR43537:SF5">
    <property type="entry name" value="UXU OPERON TRANSCRIPTIONAL REGULATOR"/>
    <property type="match status" value="1"/>
</dbReference>
<dbReference type="SMART" id="SM00345">
    <property type="entry name" value="HTH_GNTR"/>
    <property type="match status" value="1"/>
</dbReference>
<dbReference type="Pfam" id="PF07729">
    <property type="entry name" value="FCD"/>
    <property type="match status" value="1"/>
</dbReference>
<dbReference type="Proteomes" id="UP000312512">
    <property type="component" value="Unassembled WGS sequence"/>
</dbReference>
<name>A0A5C4W729_9ACTN</name>
<dbReference type="GO" id="GO:0003677">
    <property type="term" value="F:DNA binding"/>
    <property type="evidence" value="ECO:0007669"/>
    <property type="project" value="UniProtKB-KW"/>
</dbReference>
<comment type="caution">
    <text evidence="4">The sequence shown here is derived from an EMBL/GenBank/DDBJ whole genome shotgun (WGS) entry which is preliminary data.</text>
</comment>
<evidence type="ECO:0000313" key="5">
    <source>
        <dbReference type="Proteomes" id="UP000312512"/>
    </source>
</evidence>
<keyword evidence="3" id="KW-0804">Transcription</keyword>
<dbReference type="OrthoDB" id="3289286at2"/>
<dbReference type="Gene3D" id="1.20.120.530">
    <property type="entry name" value="GntR ligand-binding domain-like"/>
    <property type="match status" value="1"/>
</dbReference>
<organism evidence="4 5">
    <name type="scientific">Nonomuraea phyllanthi</name>
    <dbReference type="NCBI Taxonomy" id="2219224"/>
    <lineage>
        <taxon>Bacteria</taxon>
        <taxon>Bacillati</taxon>
        <taxon>Actinomycetota</taxon>
        <taxon>Actinomycetes</taxon>
        <taxon>Streptosporangiales</taxon>
        <taxon>Streptosporangiaceae</taxon>
        <taxon>Nonomuraea</taxon>
    </lineage>
</organism>
<dbReference type="SMART" id="SM00895">
    <property type="entry name" value="FCD"/>
    <property type="match status" value="1"/>
</dbReference>
<dbReference type="SUPFAM" id="SSF46785">
    <property type="entry name" value="Winged helix' DNA-binding domain"/>
    <property type="match status" value="1"/>
</dbReference>
<dbReference type="InterPro" id="IPR000524">
    <property type="entry name" value="Tscrpt_reg_HTH_GntR"/>
</dbReference>
<evidence type="ECO:0000256" key="2">
    <source>
        <dbReference type="ARBA" id="ARBA00023125"/>
    </source>
</evidence>
<dbReference type="InterPro" id="IPR008920">
    <property type="entry name" value="TF_FadR/GntR_C"/>
</dbReference>
<dbReference type="GO" id="GO:0003700">
    <property type="term" value="F:DNA-binding transcription factor activity"/>
    <property type="evidence" value="ECO:0007669"/>
    <property type="project" value="InterPro"/>
</dbReference>
<evidence type="ECO:0000256" key="3">
    <source>
        <dbReference type="ARBA" id="ARBA00023163"/>
    </source>
</evidence>
<reference evidence="4 5" key="1">
    <citation type="submission" date="2019-10" db="EMBL/GenBank/DDBJ databases">
        <title>Nonomuraea sp. nov., isolated from Phyllanthus amarus.</title>
        <authorList>
            <person name="Klykleung N."/>
            <person name="Tanasupawat S."/>
        </authorList>
    </citation>
    <scope>NUCLEOTIDE SEQUENCE [LARGE SCALE GENOMIC DNA]</scope>
    <source>
        <strain evidence="4 5">PA1-10</strain>
    </source>
</reference>
<accession>A0A5C4W729</accession>
<dbReference type="PANTHER" id="PTHR43537">
    <property type="entry name" value="TRANSCRIPTIONAL REGULATOR, GNTR FAMILY"/>
    <property type="match status" value="1"/>
</dbReference>
<dbReference type="PROSITE" id="PS50949">
    <property type="entry name" value="HTH_GNTR"/>
    <property type="match status" value="1"/>
</dbReference>
<dbReference type="AlphaFoldDB" id="A0A5C4W729"/>
<keyword evidence="2" id="KW-0238">DNA-binding</keyword>
<dbReference type="Pfam" id="PF00392">
    <property type="entry name" value="GntR"/>
    <property type="match status" value="1"/>
</dbReference>
<protein>
    <submittedName>
        <fullName evidence="4">FCD domain-containing protein</fullName>
    </submittedName>
</protein>
<dbReference type="InterPro" id="IPR036388">
    <property type="entry name" value="WH-like_DNA-bd_sf"/>
</dbReference>
<dbReference type="InterPro" id="IPR036390">
    <property type="entry name" value="WH_DNA-bd_sf"/>
</dbReference>
<dbReference type="InterPro" id="IPR011711">
    <property type="entry name" value="GntR_C"/>
</dbReference>
<proteinExistence type="predicted"/>